<gene>
    <name evidence="1" type="ORF">M422DRAFT_166849</name>
</gene>
<protein>
    <submittedName>
        <fullName evidence="1">Uncharacterized protein</fullName>
    </submittedName>
</protein>
<dbReference type="InterPro" id="IPR041078">
    <property type="entry name" value="Plavaka"/>
</dbReference>
<dbReference type="HOGENOM" id="CLU_1582447_0_0_1"/>
<accession>A0A0C9VEJ6</accession>
<name>A0A0C9VEJ6_SPHS4</name>
<sequence length="170" mass="19288">EVYHKVLNIIFGSLKNPSHFGDTLKCGDRILRVLLPGFLIYTVDGEEACGTCAQANHPCPCCLAGKWLLYQLSDKAPLRTQDNMREIFSKAKNATTITAREAILKEYGLHFIKNAFWRISDSDPYAAYSYDMPHAFDSGEWGKHQWPLLLKILTAPQRARLSKKSILLFL</sequence>
<evidence type="ECO:0000313" key="1">
    <source>
        <dbReference type="EMBL" id="KIJ45409.1"/>
    </source>
</evidence>
<dbReference type="AlphaFoldDB" id="A0A0C9VEJ6"/>
<reference evidence="1 2" key="1">
    <citation type="submission" date="2014-06" db="EMBL/GenBank/DDBJ databases">
        <title>Evolutionary Origins and Diversification of the Mycorrhizal Mutualists.</title>
        <authorList>
            <consortium name="DOE Joint Genome Institute"/>
            <consortium name="Mycorrhizal Genomics Consortium"/>
            <person name="Kohler A."/>
            <person name="Kuo A."/>
            <person name="Nagy L.G."/>
            <person name="Floudas D."/>
            <person name="Copeland A."/>
            <person name="Barry K.W."/>
            <person name="Cichocki N."/>
            <person name="Veneault-Fourrey C."/>
            <person name="LaButti K."/>
            <person name="Lindquist E.A."/>
            <person name="Lipzen A."/>
            <person name="Lundell T."/>
            <person name="Morin E."/>
            <person name="Murat C."/>
            <person name="Riley R."/>
            <person name="Ohm R."/>
            <person name="Sun H."/>
            <person name="Tunlid A."/>
            <person name="Henrissat B."/>
            <person name="Grigoriev I.V."/>
            <person name="Hibbett D.S."/>
            <person name="Martin F."/>
        </authorList>
    </citation>
    <scope>NUCLEOTIDE SEQUENCE [LARGE SCALE GENOMIC DNA]</scope>
    <source>
        <strain evidence="1 2">SS14</strain>
    </source>
</reference>
<keyword evidence="2" id="KW-1185">Reference proteome</keyword>
<evidence type="ECO:0000313" key="2">
    <source>
        <dbReference type="Proteomes" id="UP000054279"/>
    </source>
</evidence>
<organism evidence="1 2">
    <name type="scientific">Sphaerobolus stellatus (strain SS14)</name>
    <dbReference type="NCBI Taxonomy" id="990650"/>
    <lineage>
        <taxon>Eukaryota</taxon>
        <taxon>Fungi</taxon>
        <taxon>Dikarya</taxon>
        <taxon>Basidiomycota</taxon>
        <taxon>Agaricomycotina</taxon>
        <taxon>Agaricomycetes</taxon>
        <taxon>Phallomycetidae</taxon>
        <taxon>Geastrales</taxon>
        <taxon>Sphaerobolaceae</taxon>
        <taxon>Sphaerobolus</taxon>
    </lineage>
</organism>
<dbReference type="EMBL" id="KN837112">
    <property type="protein sequence ID" value="KIJ45409.1"/>
    <property type="molecule type" value="Genomic_DNA"/>
</dbReference>
<proteinExistence type="predicted"/>
<feature type="non-terminal residue" evidence="1">
    <location>
        <position position="1"/>
    </location>
</feature>
<dbReference type="OrthoDB" id="3239511at2759"/>
<dbReference type="Proteomes" id="UP000054279">
    <property type="component" value="Unassembled WGS sequence"/>
</dbReference>
<dbReference type="Pfam" id="PF18759">
    <property type="entry name" value="Plavaka"/>
    <property type="match status" value="1"/>
</dbReference>